<feature type="transmembrane region" description="Helical" evidence="1">
    <location>
        <begin position="14"/>
        <end position="33"/>
    </location>
</feature>
<organism evidence="2 3">
    <name type="scientific">Phycicoccus endophyticus</name>
    <dbReference type="NCBI Taxonomy" id="1690220"/>
    <lineage>
        <taxon>Bacteria</taxon>
        <taxon>Bacillati</taxon>
        <taxon>Actinomycetota</taxon>
        <taxon>Actinomycetes</taxon>
        <taxon>Micrococcales</taxon>
        <taxon>Intrasporangiaceae</taxon>
        <taxon>Phycicoccus</taxon>
    </lineage>
</organism>
<gene>
    <name evidence="2" type="ORF">H9L10_02125</name>
</gene>
<sequence>MGHERGTFEETADIARSVLVTGAIVSALTTHVIAVPRSVPFAGAAFALVGMFASRFVIRTWRWRAA</sequence>
<protein>
    <submittedName>
        <fullName evidence="2">Uncharacterized protein</fullName>
    </submittedName>
</protein>
<keyword evidence="1" id="KW-0472">Membrane</keyword>
<keyword evidence="1" id="KW-0812">Transmembrane</keyword>
<proteinExistence type="predicted"/>
<keyword evidence="1" id="KW-1133">Transmembrane helix</keyword>
<reference evidence="2 3" key="1">
    <citation type="submission" date="2020-08" db="EMBL/GenBank/DDBJ databases">
        <title>Genome sequence of Phycicoccus endophyticus JCM 31784T.</title>
        <authorList>
            <person name="Hyun D.-W."/>
            <person name="Bae J.-W."/>
        </authorList>
    </citation>
    <scope>NUCLEOTIDE SEQUENCE [LARGE SCALE GENOMIC DNA]</scope>
    <source>
        <strain evidence="2 3">JCM 31784</strain>
    </source>
</reference>
<feature type="transmembrane region" description="Helical" evidence="1">
    <location>
        <begin position="39"/>
        <end position="58"/>
    </location>
</feature>
<dbReference type="KEGG" id="pei:H9L10_02125"/>
<evidence type="ECO:0000256" key="1">
    <source>
        <dbReference type="SAM" id="Phobius"/>
    </source>
</evidence>
<dbReference type="AlphaFoldDB" id="A0A7G9R2T2"/>
<name>A0A7G9R2T2_9MICO</name>
<dbReference type="EMBL" id="CP060712">
    <property type="protein sequence ID" value="QNN49907.1"/>
    <property type="molecule type" value="Genomic_DNA"/>
</dbReference>
<evidence type="ECO:0000313" key="2">
    <source>
        <dbReference type="EMBL" id="QNN49907.1"/>
    </source>
</evidence>
<dbReference type="RefSeq" id="WP_166103656.1">
    <property type="nucleotide sequence ID" value="NZ_BMMY01000002.1"/>
</dbReference>
<dbReference type="Proteomes" id="UP000515976">
    <property type="component" value="Chromosome"/>
</dbReference>
<keyword evidence="3" id="KW-1185">Reference proteome</keyword>
<evidence type="ECO:0000313" key="3">
    <source>
        <dbReference type="Proteomes" id="UP000515976"/>
    </source>
</evidence>
<accession>A0A7G9R2T2</accession>